<dbReference type="PROSITE" id="PS50850">
    <property type="entry name" value="MFS"/>
    <property type="match status" value="1"/>
</dbReference>
<evidence type="ECO:0000259" key="8">
    <source>
        <dbReference type="PROSITE" id="PS50850"/>
    </source>
</evidence>
<dbReference type="InterPro" id="IPR044772">
    <property type="entry name" value="NO3_transporter"/>
</dbReference>
<sequence>MAANVANAVGTPLRLSGSPSLGLGMGTWGFFIGFAAVALYGPAAKFFQAQMHLSGLALGLLVAAPQLTGSLLRIPFGAWVDRGGGRIPMLTLFGLSLVGMAGLVYVLMTMKALTASVYPVVLVFGFLSGCGVASFSVGVPQVSYWFPQNRQGTALGTYGGLGNLAPGLFTLILPYAIAAWGLGGSYLAWLVFLAIGATVYAVFTRDAYVFQLRKMGLPEETCRDIARERGQELFPKTAVWDALGLAAKDIRSWGLVALYFVSFGGFLALTVWFPVYWANMHHLDAKTAGMLGGLGFSLLAAVMRIAGGVIAERFGGERTAVVSFAGVLAGALLLAVAASFAQALAGELVIAISMGVANAAVFKMVPKYVPNAVGGAAGLVGGLGATGGFILPPALGVVIDSVGSAGYAYGFYAYVVLAVAAIAVAVAFMRSDAKA</sequence>
<keyword evidence="6 7" id="KW-0472">Membrane</keyword>
<dbReference type="PANTHER" id="PTHR23515">
    <property type="entry name" value="HIGH-AFFINITY NITRATE TRANSPORTER 2.3"/>
    <property type="match status" value="1"/>
</dbReference>
<protein>
    <submittedName>
        <fullName evidence="9">Nitrate/nitrite transporter</fullName>
    </submittedName>
</protein>
<reference evidence="10" key="1">
    <citation type="journal article" date="2019" name="Int. J. Syst. Evol. Microbiol.">
        <title>The Global Catalogue of Microorganisms (GCM) 10K type strain sequencing project: providing services to taxonomists for standard genome sequencing and annotation.</title>
        <authorList>
            <consortium name="The Broad Institute Genomics Platform"/>
            <consortium name="The Broad Institute Genome Sequencing Center for Infectious Disease"/>
            <person name="Wu L."/>
            <person name="Ma J."/>
        </authorList>
    </citation>
    <scope>NUCLEOTIDE SEQUENCE [LARGE SCALE GENOMIC DNA]</scope>
    <source>
        <strain evidence="10">JCM 15089</strain>
    </source>
</reference>
<dbReference type="SUPFAM" id="SSF103473">
    <property type="entry name" value="MFS general substrate transporter"/>
    <property type="match status" value="1"/>
</dbReference>
<feature type="transmembrane region" description="Helical" evidence="7">
    <location>
        <begin position="411"/>
        <end position="429"/>
    </location>
</feature>
<feature type="transmembrane region" description="Helical" evidence="7">
    <location>
        <begin position="372"/>
        <end position="391"/>
    </location>
</feature>
<feature type="transmembrane region" description="Helical" evidence="7">
    <location>
        <begin position="287"/>
        <end position="307"/>
    </location>
</feature>
<dbReference type="EMBL" id="BAAADD010000005">
    <property type="protein sequence ID" value="GAA0572929.1"/>
    <property type="molecule type" value="Genomic_DNA"/>
</dbReference>
<keyword evidence="5" id="KW-0534">Nitrate assimilation</keyword>
<feature type="domain" description="Major facilitator superfamily (MFS) profile" evidence="8">
    <location>
        <begin position="21"/>
        <end position="433"/>
    </location>
</feature>
<feature type="transmembrane region" description="Helical" evidence="7">
    <location>
        <begin position="21"/>
        <end position="41"/>
    </location>
</feature>
<dbReference type="RefSeq" id="WP_208393823.1">
    <property type="nucleotide sequence ID" value="NZ_BAAADD010000005.1"/>
</dbReference>
<dbReference type="Pfam" id="PF07690">
    <property type="entry name" value="MFS_1"/>
    <property type="match status" value="1"/>
</dbReference>
<evidence type="ECO:0000313" key="9">
    <source>
        <dbReference type="EMBL" id="GAA0572929.1"/>
    </source>
</evidence>
<comment type="subcellular location">
    <subcellularLocation>
        <location evidence="1">Membrane</location>
        <topology evidence="1">Multi-pass membrane protein</topology>
    </subcellularLocation>
</comment>
<evidence type="ECO:0000256" key="3">
    <source>
        <dbReference type="ARBA" id="ARBA00022692"/>
    </source>
</evidence>
<feature type="transmembrane region" description="Helical" evidence="7">
    <location>
        <begin position="53"/>
        <end position="75"/>
    </location>
</feature>
<feature type="transmembrane region" description="Helical" evidence="7">
    <location>
        <begin position="348"/>
        <end position="365"/>
    </location>
</feature>
<evidence type="ECO:0000256" key="4">
    <source>
        <dbReference type="ARBA" id="ARBA00022989"/>
    </source>
</evidence>
<feature type="transmembrane region" description="Helical" evidence="7">
    <location>
        <begin position="253"/>
        <end position="275"/>
    </location>
</feature>
<name>A0ABP3PWV5_9PROT</name>
<accession>A0ABP3PWV5</accession>
<organism evidence="9 10">
    <name type="scientific">Rhizomicrobium electricum</name>
    <dbReference type="NCBI Taxonomy" id="480070"/>
    <lineage>
        <taxon>Bacteria</taxon>
        <taxon>Pseudomonadati</taxon>
        <taxon>Pseudomonadota</taxon>
        <taxon>Alphaproteobacteria</taxon>
        <taxon>Micropepsales</taxon>
        <taxon>Micropepsaceae</taxon>
        <taxon>Rhizomicrobium</taxon>
    </lineage>
</organism>
<feature type="transmembrane region" description="Helical" evidence="7">
    <location>
        <begin position="87"/>
        <end position="108"/>
    </location>
</feature>
<feature type="transmembrane region" description="Helical" evidence="7">
    <location>
        <begin position="120"/>
        <end position="146"/>
    </location>
</feature>
<gene>
    <name evidence="9" type="ORF">GCM10008942_22060</name>
</gene>
<comment type="caution">
    <text evidence="9">The sequence shown here is derived from an EMBL/GenBank/DDBJ whole genome shotgun (WGS) entry which is preliminary data.</text>
</comment>
<dbReference type="Gene3D" id="1.20.1250.20">
    <property type="entry name" value="MFS general substrate transporter like domains"/>
    <property type="match status" value="2"/>
</dbReference>
<comment type="similarity">
    <text evidence="2">Belongs to the major facilitator superfamily. Nitrate/nitrite porter (TC 2.A.1.8) family.</text>
</comment>
<feature type="transmembrane region" description="Helical" evidence="7">
    <location>
        <begin position="186"/>
        <end position="203"/>
    </location>
</feature>
<evidence type="ECO:0000256" key="1">
    <source>
        <dbReference type="ARBA" id="ARBA00004141"/>
    </source>
</evidence>
<keyword evidence="10" id="KW-1185">Reference proteome</keyword>
<evidence type="ECO:0000256" key="2">
    <source>
        <dbReference type="ARBA" id="ARBA00008432"/>
    </source>
</evidence>
<dbReference type="InterPro" id="IPR011701">
    <property type="entry name" value="MFS"/>
</dbReference>
<evidence type="ECO:0000256" key="7">
    <source>
        <dbReference type="SAM" id="Phobius"/>
    </source>
</evidence>
<dbReference type="Proteomes" id="UP001499951">
    <property type="component" value="Unassembled WGS sequence"/>
</dbReference>
<feature type="transmembrane region" description="Helical" evidence="7">
    <location>
        <begin position="158"/>
        <end position="180"/>
    </location>
</feature>
<evidence type="ECO:0000256" key="6">
    <source>
        <dbReference type="ARBA" id="ARBA00023136"/>
    </source>
</evidence>
<evidence type="ECO:0000256" key="5">
    <source>
        <dbReference type="ARBA" id="ARBA00023063"/>
    </source>
</evidence>
<keyword evidence="3 7" id="KW-0812">Transmembrane</keyword>
<dbReference type="InterPro" id="IPR036259">
    <property type="entry name" value="MFS_trans_sf"/>
</dbReference>
<keyword evidence="4 7" id="KW-1133">Transmembrane helix</keyword>
<proteinExistence type="inferred from homology"/>
<feature type="transmembrane region" description="Helical" evidence="7">
    <location>
        <begin position="319"/>
        <end position="342"/>
    </location>
</feature>
<dbReference type="InterPro" id="IPR020846">
    <property type="entry name" value="MFS_dom"/>
</dbReference>
<evidence type="ECO:0000313" key="10">
    <source>
        <dbReference type="Proteomes" id="UP001499951"/>
    </source>
</evidence>